<dbReference type="PANTHER" id="PTHR35309:SF4">
    <property type="entry name" value="TOCOPHEROL CYCLASE"/>
    <property type="match status" value="1"/>
</dbReference>
<accession>A0ABQ5N046</accession>
<dbReference type="EMBL" id="BRXR01000001">
    <property type="protein sequence ID" value="GLC28604.1"/>
    <property type="molecule type" value="Genomic_DNA"/>
</dbReference>
<comment type="caution">
    <text evidence="1">The sequence shown here is derived from an EMBL/GenBank/DDBJ whole genome shotgun (WGS) entry which is preliminary data.</text>
</comment>
<name>A0ABQ5N046_9CLOT</name>
<organism evidence="1 2">
    <name type="scientific">Clostridium omnivorum</name>
    <dbReference type="NCBI Taxonomy" id="1604902"/>
    <lineage>
        <taxon>Bacteria</taxon>
        <taxon>Bacillati</taxon>
        <taxon>Bacillota</taxon>
        <taxon>Clostridia</taxon>
        <taxon>Eubacteriales</taxon>
        <taxon>Clostridiaceae</taxon>
        <taxon>Clostridium</taxon>
    </lineage>
</organism>
<evidence type="ECO:0008006" key="3">
    <source>
        <dbReference type="Google" id="ProtNLM"/>
    </source>
</evidence>
<keyword evidence="2" id="KW-1185">Reference proteome</keyword>
<dbReference type="InterPro" id="IPR025893">
    <property type="entry name" value="Tocopherol_cyclase"/>
</dbReference>
<proteinExistence type="predicted"/>
<dbReference type="Pfam" id="PF14249">
    <property type="entry name" value="Tocopherol_cycl"/>
    <property type="match status" value="1"/>
</dbReference>
<reference evidence="1 2" key="1">
    <citation type="journal article" date="2024" name="Int. J. Syst. Evol. Microbiol.">
        <title>Clostridium omnivorum sp. nov., isolated from anoxic soil under the treatment of reductive soil disinfestation.</title>
        <authorList>
            <person name="Ueki A."/>
            <person name="Tonouchi A."/>
            <person name="Kaku N."/>
            <person name="Honma S."/>
            <person name="Ueki K."/>
        </authorList>
    </citation>
    <scope>NUCLEOTIDE SEQUENCE [LARGE SCALE GENOMIC DNA]</scope>
    <source>
        <strain evidence="1 2">E14</strain>
    </source>
</reference>
<dbReference type="PANTHER" id="PTHR35309">
    <property type="match status" value="1"/>
</dbReference>
<evidence type="ECO:0000313" key="1">
    <source>
        <dbReference type="EMBL" id="GLC28604.1"/>
    </source>
</evidence>
<dbReference type="Proteomes" id="UP001208567">
    <property type="component" value="Unassembled WGS sequence"/>
</dbReference>
<dbReference type="SUPFAM" id="SSF159245">
    <property type="entry name" value="AttH-like"/>
    <property type="match status" value="1"/>
</dbReference>
<sequence>MKGEYYKMKALINPDSYHGNNKRINFFEGWYFKLVDSSKKNVYAFIPGIFLGKNTSQSHSFIQILTASTASYNYLKYSTVNFKSSKNELETSVGENSFSLNGLSLNIKDINLNISGNITFKNVLKWPDSLINPGSMGYYNYLKFMQCFSQVCAIDMDLSGALNINGQCIDFNGGKGYIEKNWGKSFPHSWIWVQCNNFNNTRAALSCSIGHIPFLFGSFRGFLIGFRVNDSFIKFTTLNRSILNISRKNNDVLIQVENNEYKLKIETYTNKRDFILCNGPRDDKMIPLVEENLLANIVVELIDKKTNRPVLIDNGSCAGIEYGGDQMWIINK</sequence>
<gene>
    <name evidence="1" type="ORF">bsdE14_00140</name>
</gene>
<evidence type="ECO:0000313" key="2">
    <source>
        <dbReference type="Proteomes" id="UP001208567"/>
    </source>
</evidence>
<protein>
    <recommendedName>
        <fullName evidence="3">Tocopherol cyclase</fullName>
    </recommendedName>
</protein>